<sequence length="57" mass="6492">MVRKIIQITRGYLGNDYVDPNTLTALCDDGTLWDLNNGEWTRLPDIPQDKTPEATNE</sequence>
<reference evidence="1" key="1">
    <citation type="journal article" date="2021" name="Proc. Natl. Acad. Sci. U.S.A.">
        <title>A Catalog of Tens of Thousands of Viruses from Human Metagenomes Reveals Hidden Associations with Chronic Diseases.</title>
        <authorList>
            <person name="Tisza M.J."/>
            <person name="Buck C.B."/>
        </authorList>
    </citation>
    <scope>NUCLEOTIDE SEQUENCE</scope>
    <source>
        <strain evidence="1">Ctzeq1</strain>
    </source>
</reference>
<accession>A0A8S5M0U5</accession>
<proteinExistence type="predicted"/>
<organism evidence="1">
    <name type="scientific">Podoviridae sp. ctzeq1</name>
    <dbReference type="NCBI Taxonomy" id="2826597"/>
    <lineage>
        <taxon>Viruses</taxon>
        <taxon>Duplodnaviria</taxon>
        <taxon>Heunggongvirae</taxon>
        <taxon>Uroviricota</taxon>
        <taxon>Caudoviricetes</taxon>
    </lineage>
</organism>
<name>A0A8S5M0U5_9CAUD</name>
<dbReference type="EMBL" id="BK014787">
    <property type="protein sequence ID" value="DAD75699.1"/>
    <property type="molecule type" value="Genomic_DNA"/>
</dbReference>
<evidence type="ECO:0000313" key="1">
    <source>
        <dbReference type="EMBL" id="DAD75699.1"/>
    </source>
</evidence>
<protein>
    <submittedName>
        <fullName evidence="1">Uncharacterized protein</fullName>
    </submittedName>
</protein>